<dbReference type="GO" id="GO:0004175">
    <property type="term" value="F:endopeptidase activity"/>
    <property type="evidence" value="ECO:0007669"/>
    <property type="project" value="UniProtKB-ARBA"/>
</dbReference>
<evidence type="ECO:0000259" key="2">
    <source>
        <dbReference type="Pfam" id="PF02517"/>
    </source>
</evidence>
<keyword evidence="1" id="KW-0812">Transmembrane</keyword>
<evidence type="ECO:0000313" key="3">
    <source>
        <dbReference type="EMBL" id="NZA00696.1"/>
    </source>
</evidence>
<gene>
    <name evidence="3" type="ORF">H0I39_00895</name>
</gene>
<dbReference type="Proteomes" id="UP000589716">
    <property type="component" value="Unassembled WGS sequence"/>
</dbReference>
<dbReference type="PANTHER" id="PTHR36435">
    <property type="entry name" value="SLR1288 PROTEIN"/>
    <property type="match status" value="1"/>
</dbReference>
<protein>
    <submittedName>
        <fullName evidence="3">CPBP family intramembrane metalloprotease</fullName>
    </submittedName>
</protein>
<proteinExistence type="predicted"/>
<feature type="transmembrane region" description="Helical" evidence="1">
    <location>
        <begin position="92"/>
        <end position="112"/>
    </location>
</feature>
<dbReference type="PANTHER" id="PTHR36435:SF1">
    <property type="entry name" value="CAAX AMINO TERMINAL PROTEASE FAMILY PROTEIN"/>
    <property type="match status" value="1"/>
</dbReference>
<keyword evidence="3" id="KW-0378">Hydrolase</keyword>
<dbReference type="InterPro" id="IPR052710">
    <property type="entry name" value="CAAX_protease"/>
</dbReference>
<keyword evidence="1" id="KW-1133">Transmembrane helix</keyword>
<dbReference type="GO" id="GO:0008237">
    <property type="term" value="F:metallopeptidase activity"/>
    <property type="evidence" value="ECO:0007669"/>
    <property type="project" value="UniProtKB-KW"/>
</dbReference>
<accession>A0A853IK05</accession>
<feature type="transmembrane region" description="Helical" evidence="1">
    <location>
        <begin position="255"/>
        <end position="275"/>
    </location>
</feature>
<dbReference type="AlphaFoldDB" id="A0A853IK05"/>
<dbReference type="InterPro" id="IPR003675">
    <property type="entry name" value="Rce1/LyrA-like_dom"/>
</dbReference>
<keyword evidence="3" id="KW-0482">Metalloprotease</keyword>
<sequence>MPRRPPFAPPRPQPRWSALPVGHWRWWYAVVGVALSLGLLFALVLLGWVGVWGQVAQFLMFIAVALAVPWAIGRRALAADWGWVPARPWRTAVVVAVLAVVTFAVVEAIEAVDPAAAQASATVMRSFGLGHDTVFDLALVLCIVALAPLGEELLFRGLIYRSLRDGLARHGPLGWGVAVGAAVSAGLFAWAHGGEGQAQQLWQLVGVGLVLVLAYELTGSISAPILLHSLNNTLALATGLARYPDVRLAQPWIEALAWAGPLLTLLSILLLAALYRRALRPDLA</sequence>
<dbReference type="GO" id="GO:0080120">
    <property type="term" value="P:CAAX-box protein maturation"/>
    <property type="evidence" value="ECO:0007669"/>
    <property type="project" value="UniProtKB-ARBA"/>
</dbReference>
<feature type="transmembrane region" description="Helical" evidence="1">
    <location>
        <begin position="133"/>
        <end position="150"/>
    </location>
</feature>
<keyword evidence="1" id="KW-0472">Membrane</keyword>
<dbReference type="Pfam" id="PF02517">
    <property type="entry name" value="Rce1-like"/>
    <property type="match status" value="1"/>
</dbReference>
<feature type="transmembrane region" description="Helical" evidence="1">
    <location>
        <begin position="170"/>
        <end position="190"/>
    </location>
</feature>
<dbReference type="GO" id="GO:0006508">
    <property type="term" value="P:proteolysis"/>
    <property type="evidence" value="ECO:0007669"/>
    <property type="project" value="UniProtKB-KW"/>
</dbReference>
<evidence type="ECO:0000313" key="4">
    <source>
        <dbReference type="Proteomes" id="UP000589716"/>
    </source>
</evidence>
<feature type="transmembrane region" description="Helical" evidence="1">
    <location>
        <begin position="55"/>
        <end position="72"/>
    </location>
</feature>
<dbReference type="EMBL" id="JACCKX010000001">
    <property type="protein sequence ID" value="NZA00696.1"/>
    <property type="molecule type" value="Genomic_DNA"/>
</dbReference>
<feature type="transmembrane region" description="Helical" evidence="1">
    <location>
        <begin position="202"/>
        <end position="227"/>
    </location>
</feature>
<comment type="caution">
    <text evidence="3">The sequence shown here is derived from an EMBL/GenBank/DDBJ whole genome shotgun (WGS) entry which is preliminary data.</text>
</comment>
<keyword evidence="4" id="KW-1185">Reference proteome</keyword>
<feature type="transmembrane region" description="Helical" evidence="1">
    <location>
        <begin position="26"/>
        <end position="48"/>
    </location>
</feature>
<feature type="domain" description="CAAX prenyl protease 2/Lysostaphin resistance protein A-like" evidence="2">
    <location>
        <begin position="136"/>
        <end position="233"/>
    </location>
</feature>
<evidence type="ECO:0000256" key="1">
    <source>
        <dbReference type="SAM" id="Phobius"/>
    </source>
</evidence>
<reference evidence="3 4" key="1">
    <citation type="submission" date="2020-07" db="EMBL/GenBank/DDBJ databases">
        <authorList>
            <person name="Maaloum M."/>
        </authorList>
    </citation>
    <scope>NUCLEOTIDE SEQUENCE [LARGE SCALE GENOMIC DNA]</scope>
    <source>
        <strain evidence="3 4">GCS-AN-3</strain>
    </source>
</reference>
<keyword evidence="3" id="KW-0645">Protease</keyword>
<organism evidence="3 4">
    <name type="scientific">Ottowia beijingensis</name>
    <dbReference type="NCBI Taxonomy" id="1207057"/>
    <lineage>
        <taxon>Bacteria</taxon>
        <taxon>Pseudomonadati</taxon>
        <taxon>Pseudomonadota</taxon>
        <taxon>Betaproteobacteria</taxon>
        <taxon>Burkholderiales</taxon>
        <taxon>Comamonadaceae</taxon>
        <taxon>Ottowia</taxon>
    </lineage>
</organism>
<dbReference type="RefSeq" id="WP_180549248.1">
    <property type="nucleotide sequence ID" value="NZ_JACCKX010000001.1"/>
</dbReference>
<name>A0A853IK05_9BURK</name>